<evidence type="ECO:0008006" key="3">
    <source>
        <dbReference type="Google" id="ProtNLM"/>
    </source>
</evidence>
<dbReference type="EMBL" id="MSDO01000020">
    <property type="protein sequence ID" value="OLO03650.1"/>
    <property type="molecule type" value="Genomic_DNA"/>
</dbReference>
<comment type="caution">
    <text evidence="1">The sequence shown here is derived from an EMBL/GenBank/DDBJ whole genome shotgun (WGS) entry which is preliminary data.</text>
</comment>
<dbReference type="GO" id="GO:0009100">
    <property type="term" value="P:glycoprotein metabolic process"/>
    <property type="evidence" value="ECO:0007669"/>
    <property type="project" value="UniProtKB-ARBA"/>
</dbReference>
<dbReference type="InterPro" id="IPR052942">
    <property type="entry name" value="LPS_cholinephosphotransferase"/>
</dbReference>
<evidence type="ECO:0000313" key="1">
    <source>
        <dbReference type="EMBL" id="OLO03650.1"/>
    </source>
</evidence>
<sequence length="420" mass="48631">MDSKTYRKLRKLVTKPRLYFEDARLKRQHPDLEKYNARLKDAKTHFKRAEIEATEECLATIPDTLPNKSVFSATLALFTKRYADAERYALNVMQGAGPNTSTFREAFYLHQESLRFQGRFESALIMLKAIPFNDNSARYFRAWRLASLGAKCPEAYESVMIRFSPGDPGWLRSRNHYILLLRDLQLGERAIAEAKLLMHQVELVPAGQPKTPPTRSDAQKSRWQEKAGLALAQLKEDLAKYDIDFFLVSGTLLGCVREGTILGHDTDIDVGLMPEVTMKSLRQAIKHSSRFKLQEIVSENTLYVMHPNGVKIDLFRHYEENGKLYHGGIKCRWWNTPFELQTTQFLGSEYWVPQNHDLYLTENYGDWRTPVIEFETFLDTPNIEVTDDVNMSLFYTSQCISSHRAGHEIRAARYRQLLNY</sequence>
<organism evidence="1 2">
    <name type="scientific">Salinicola socius</name>
    <dbReference type="NCBI Taxonomy" id="404433"/>
    <lineage>
        <taxon>Bacteria</taxon>
        <taxon>Pseudomonadati</taxon>
        <taxon>Pseudomonadota</taxon>
        <taxon>Gammaproteobacteria</taxon>
        <taxon>Oceanospirillales</taxon>
        <taxon>Halomonadaceae</taxon>
        <taxon>Salinicola</taxon>
    </lineage>
</organism>
<reference evidence="1 2" key="1">
    <citation type="submission" date="2016-12" db="EMBL/GenBank/DDBJ databases">
        <title>Draft genome sequences of strains Salinicola socius SMB35, Salinicola sp. MH3R3-1 and Chromohalobacter sp. SMB17 from the Verkhnekamsk potash mining region of Russia.</title>
        <authorList>
            <person name="Mavrodi D.V."/>
            <person name="Olsson B.E."/>
            <person name="Korsakova E.S."/>
            <person name="Pyankova A."/>
            <person name="Mavrodi O.V."/>
            <person name="Plotnikova E.G."/>
        </authorList>
    </citation>
    <scope>NUCLEOTIDE SEQUENCE [LARGE SCALE GENOMIC DNA]</scope>
    <source>
        <strain evidence="1 2">SMB35</strain>
    </source>
</reference>
<protein>
    <recommendedName>
        <fullName evidence="3">LicD family protein</fullName>
    </recommendedName>
</protein>
<dbReference type="STRING" id="404433.BTW07_13775"/>
<accession>A0A1Q8SQE7</accession>
<proteinExistence type="predicted"/>
<dbReference type="PANTHER" id="PTHR43404:SF1">
    <property type="entry name" value="MNN4P"/>
    <property type="match status" value="1"/>
</dbReference>
<dbReference type="RefSeq" id="WP_075570750.1">
    <property type="nucleotide sequence ID" value="NZ_MSDO01000020.1"/>
</dbReference>
<dbReference type="OrthoDB" id="9786100at2"/>
<evidence type="ECO:0000313" key="2">
    <source>
        <dbReference type="Proteomes" id="UP000186878"/>
    </source>
</evidence>
<dbReference type="Proteomes" id="UP000186878">
    <property type="component" value="Unassembled WGS sequence"/>
</dbReference>
<keyword evidence="2" id="KW-1185">Reference proteome</keyword>
<dbReference type="AlphaFoldDB" id="A0A1Q8SQE7"/>
<gene>
    <name evidence="1" type="ORF">BTW07_13775</name>
</gene>
<name>A0A1Q8SQE7_9GAMM</name>
<dbReference type="PANTHER" id="PTHR43404">
    <property type="entry name" value="LIPOPOLYSACCHARIDE CHOLINEPHOSPHOTRANSFERASE LICD"/>
    <property type="match status" value="1"/>
</dbReference>